<dbReference type="GO" id="GO:0098552">
    <property type="term" value="C:side of membrane"/>
    <property type="evidence" value="ECO:0007669"/>
    <property type="project" value="UniProtKB-ARBA"/>
</dbReference>
<dbReference type="FunFam" id="3.30.479.30:FF:000004">
    <property type="entry name" value="Putative membrane protease family, stomatin"/>
    <property type="match status" value="1"/>
</dbReference>
<name>X1MID3_9ZZZZ</name>
<dbReference type="Gene3D" id="3.30.479.30">
    <property type="entry name" value="Band 7 domain"/>
    <property type="match status" value="1"/>
</dbReference>
<dbReference type="CDD" id="cd08826">
    <property type="entry name" value="SPFH_eoslipins_u1"/>
    <property type="match status" value="1"/>
</dbReference>
<dbReference type="PRINTS" id="PR00721">
    <property type="entry name" value="STOMATIN"/>
</dbReference>
<dbReference type="SMART" id="SM00244">
    <property type="entry name" value="PHB"/>
    <property type="match status" value="1"/>
</dbReference>
<dbReference type="EMBL" id="BARV01008295">
    <property type="protein sequence ID" value="GAI17841.1"/>
    <property type="molecule type" value="Genomic_DNA"/>
</dbReference>
<gene>
    <name evidence="3" type="ORF">S06H3_16722</name>
</gene>
<proteinExistence type="inferred from homology"/>
<dbReference type="PANTHER" id="PTHR10264">
    <property type="entry name" value="BAND 7 PROTEIN-RELATED"/>
    <property type="match status" value="1"/>
</dbReference>
<comment type="similarity">
    <text evidence="1">Belongs to the band 7/mec-2 family.</text>
</comment>
<feature type="domain" description="Band 7" evidence="2">
    <location>
        <begin position="19"/>
        <end position="176"/>
    </location>
</feature>
<reference evidence="3" key="1">
    <citation type="journal article" date="2014" name="Front. Microbiol.">
        <title>High frequency of phylogenetically diverse reductive dehalogenase-homologous genes in deep subseafloor sedimentary metagenomes.</title>
        <authorList>
            <person name="Kawai M."/>
            <person name="Futagami T."/>
            <person name="Toyoda A."/>
            <person name="Takaki Y."/>
            <person name="Nishi S."/>
            <person name="Hori S."/>
            <person name="Arai W."/>
            <person name="Tsubouchi T."/>
            <person name="Morono Y."/>
            <person name="Uchiyama I."/>
            <person name="Ito T."/>
            <person name="Fujiyama A."/>
            <person name="Inagaki F."/>
            <person name="Takami H."/>
        </authorList>
    </citation>
    <scope>NUCLEOTIDE SEQUENCE</scope>
    <source>
        <strain evidence="3">Expedition CK06-06</strain>
    </source>
</reference>
<protein>
    <recommendedName>
        <fullName evidence="2">Band 7 domain-containing protein</fullName>
    </recommendedName>
</protein>
<dbReference type="Pfam" id="PF01145">
    <property type="entry name" value="Band_7"/>
    <property type="match status" value="1"/>
</dbReference>
<accession>X1MID3</accession>
<dbReference type="InterPro" id="IPR043202">
    <property type="entry name" value="Band-7_stomatin-like"/>
</dbReference>
<dbReference type="InterPro" id="IPR001972">
    <property type="entry name" value="Stomatin_HflK_fam"/>
</dbReference>
<dbReference type="InterPro" id="IPR001107">
    <property type="entry name" value="Band_7"/>
</dbReference>
<dbReference type="GO" id="GO:0005886">
    <property type="term" value="C:plasma membrane"/>
    <property type="evidence" value="ECO:0007669"/>
    <property type="project" value="InterPro"/>
</dbReference>
<organism evidence="3">
    <name type="scientific">marine sediment metagenome</name>
    <dbReference type="NCBI Taxonomy" id="412755"/>
    <lineage>
        <taxon>unclassified sequences</taxon>
        <taxon>metagenomes</taxon>
        <taxon>ecological metagenomes</taxon>
    </lineage>
</organism>
<comment type="caution">
    <text evidence="3">The sequence shown here is derived from an EMBL/GenBank/DDBJ whole genome shotgun (WGS) entry which is preliminary data.</text>
</comment>
<dbReference type="Gene3D" id="6.10.250.2090">
    <property type="match status" value="1"/>
</dbReference>
<dbReference type="AlphaFoldDB" id="X1MID3"/>
<evidence type="ECO:0000313" key="3">
    <source>
        <dbReference type="EMBL" id="GAI17841.1"/>
    </source>
</evidence>
<evidence type="ECO:0000256" key="1">
    <source>
        <dbReference type="ARBA" id="ARBA00008164"/>
    </source>
</evidence>
<dbReference type="SUPFAM" id="SSF117892">
    <property type="entry name" value="Band 7/SPFH domain"/>
    <property type="match status" value="1"/>
</dbReference>
<dbReference type="InterPro" id="IPR036013">
    <property type="entry name" value="Band_7/SPFH_dom_sf"/>
</dbReference>
<dbReference type="PANTHER" id="PTHR10264:SF19">
    <property type="entry name" value="AT06885P-RELATED"/>
    <property type="match status" value="1"/>
</dbReference>
<evidence type="ECO:0000259" key="2">
    <source>
        <dbReference type="SMART" id="SM00244"/>
    </source>
</evidence>
<sequence length="259" mass="28857">MNPIVIGVIVIVVLIFASMAIKIVTEYERGVIFRLGRLVGARGPGLFLIIPFVDRMTKVDLRIITMDVPSQDIITKDNVTVRVNAVVYFRVVDPEASVVKVLDHIRATSQISQTTLRNVLGQSELDELLARREKLNQMLQGIIDEHTDPWGVKVSTVEIKEVELPEQMRRTMAAQAEAERERRAKIIHADGEFQASERLAQAGAVMAKEPTTLQLRYLQTLTEIASEKNSTIIFPLPIDFLKALSKFGAGALSEDKPGK</sequence>